<dbReference type="Gene3D" id="1.20.120.530">
    <property type="entry name" value="GntR ligand-binding domain-like"/>
    <property type="match status" value="1"/>
</dbReference>
<feature type="domain" description="HTH gntR-type" evidence="4">
    <location>
        <begin position="1"/>
        <end position="67"/>
    </location>
</feature>
<dbReference type="PANTHER" id="PTHR43537">
    <property type="entry name" value="TRANSCRIPTIONAL REGULATOR, GNTR FAMILY"/>
    <property type="match status" value="1"/>
</dbReference>
<dbReference type="CDD" id="cd07377">
    <property type="entry name" value="WHTH_GntR"/>
    <property type="match status" value="1"/>
</dbReference>
<sequence length="210" mass="23077">MLADDVYDIIRDGLMSHRIPPGSRLNLDQLARELHVSNTPVRQALARLESEGLVEKTPYRGFAASTLLDSKTITELYGYRLLIEPPTAARAARCRTDAEIAELESLCNSDAITQLVTDDSTPDKLPQLDVDFHCSIAKQAGNSVVVENLSLTLTRMCLYSLYGRRGVAERAWEEHRAIVSAIRAGDPDAAARAMHVHLAAGLDRLREALG</sequence>
<reference evidence="5 6" key="1">
    <citation type="submission" date="2023-04" db="EMBL/GenBank/DDBJ databases">
        <title>Streptomyces chengmaiensis sp. nov. isolated from the stem of mangrove plant in Hainan.</title>
        <authorList>
            <person name="Huang X."/>
            <person name="Zhou S."/>
            <person name="Chu X."/>
            <person name="Xie Y."/>
            <person name="Lin Y."/>
        </authorList>
    </citation>
    <scope>NUCLEOTIDE SEQUENCE [LARGE SCALE GENOMIC DNA]</scope>
    <source>
        <strain evidence="5 6">HNM0663</strain>
    </source>
</reference>
<evidence type="ECO:0000313" key="5">
    <source>
        <dbReference type="EMBL" id="MDH2393805.1"/>
    </source>
</evidence>
<dbReference type="Gene3D" id="1.10.10.10">
    <property type="entry name" value="Winged helix-like DNA-binding domain superfamily/Winged helix DNA-binding domain"/>
    <property type="match status" value="1"/>
</dbReference>
<comment type="caution">
    <text evidence="5">The sequence shown here is derived from an EMBL/GenBank/DDBJ whole genome shotgun (WGS) entry which is preliminary data.</text>
</comment>
<dbReference type="InterPro" id="IPR008920">
    <property type="entry name" value="TF_FadR/GntR_C"/>
</dbReference>
<dbReference type="EMBL" id="JARWBG010000084">
    <property type="protein sequence ID" value="MDH2393805.1"/>
    <property type="molecule type" value="Genomic_DNA"/>
</dbReference>
<evidence type="ECO:0000256" key="3">
    <source>
        <dbReference type="ARBA" id="ARBA00023163"/>
    </source>
</evidence>
<evidence type="ECO:0000256" key="1">
    <source>
        <dbReference type="ARBA" id="ARBA00023015"/>
    </source>
</evidence>
<keyword evidence="6" id="KW-1185">Reference proteome</keyword>
<evidence type="ECO:0000256" key="2">
    <source>
        <dbReference type="ARBA" id="ARBA00023125"/>
    </source>
</evidence>
<dbReference type="SUPFAM" id="SSF46785">
    <property type="entry name" value="Winged helix' DNA-binding domain"/>
    <property type="match status" value="1"/>
</dbReference>
<evidence type="ECO:0000259" key="4">
    <source>
        <dbReference type="PROSITE" id="PS50949"/>
    </source>
</evidence>
<accession>A0ABT6HZF6</accession>
<keyword evidence="3" id="KW-0804">Transcription</keyword>
<dbReference type="SMART" id="SM00895">
    <property type="entry name" value="FCD"/>
    <property type="match status" value="1"/>
</dbReference>
<organism evidence="5 6">
    <name type="scientific">Streptomyces chengmaiensis</name>
    <dbReference type="NCBI Taxonomy" id="3040919"/>
    <lineage>
        <taxon>Bacteria</taxon>
        <taxon>Bacillati</taxon>
        <taxon>Actinomycetota</taxon>
        <taxon>Actinomycetes</taxon>
        <taxon>Kitasatosporales</taxon>
        <taxon>Streptomycetaceae</taxon>
        <taxon>Streptomyces</taxon>
    </lineage>
</organism>
<dbReference type="RefSeq" id="WP_279933154.1">
    <property type="nucleotide sequence ID" value="NZ_JARWBG010000084.1"/>
</dbReference>
<dbReference type="Pfam" id="PF00392">
    <property type="entry name" value="GntR"/>
    <property type="match status" value="1"/>
</dbReference>
<dbReference type="SMART" id="SM00345">
    <property type="entry name" value="HTH_GNTR"/>
    <property type="match status" value="1"/>
</dbReference>
<dbReference type="InterPro" id="IPR011711">
    <property type="entry name" value="GntR_C"/>
</dbReference>
<evidence type="ECO:0000313" key="6">
    <source>
        <dbReference type="Proteomes" id="UP001223144"/>
    </source>
</evidence>
<keyword evidence="1" id="KW-0805">Transcription regulation</keyword>
<dbReference type="SUPFAM" id="SSF48008">
    <property type="entry name" value="GntR ligand-binding domain-like"/>
    <property type="match status" value="1"/>
</dbReference>
<dbReference type="Pfam" id="PF07729">
    <property type="entry name" value="FCD"/>
    <property type="match status" value="1"/>
</dbReference>
<dbReference type="InterPro" id="IPR036390">
    <property type="entry name" value="WH_DNA-bd_sf"/>
</dbReference>
<name>A0ABT6HZF6_9ACTN</name>
<dbReference type="InterPro" id="IPR036388">
    <property type="entry name" value="WH-like_DNA-bd_sf"/>
</dbReference>
<gene>
    <name evidence="5" type="ORF">QCN29_34620</name>
</gene>
<dbReference type="Proteomes" id="UP001223144">
    <property type="component" value="Unassembled WGS sequence"/>
</dbReference>
<dbReference type="PROSITE" id="PS50949">
    <property type="entry name" value="HTH_GNTR"/>
    <property type="match status" value="1"/>
</dbReference>
<dbReference type="InterPro" id="IPR000524">
    <property type="entry name" value="Tscrpt_reg_HTH_GntR"/>
</dbReference>
<protein>
    <submittedName>
        <fullName evidence="5">GntR family transcriptional regulator</fullName>
    </submittedName>
</protein>
<dbReference type="PANTHER" id="PTHR43537:SF24">
    <property type="entry name" value="GLUCONATE OPERON TRANSCRIPTIONAL REPRESSOR"/>
    <property type="match status" value="1"/>
</dbReference>
<proteinExistence type="predicted"/>
<keyword evidence="2" id="KW-0238">DNA-binding</keyword>